<sequence>MGFAFALIGATPAVAVGATPADQQLKAIYDAEWVWRQKEFAQISDGLRSESDDHFPAIAPADWVRRRGYWQNVLARIAKIPVASLSPEERMNAAVLSESLRAEIANIDFRTYEAPLNSDSYFWGEVKPYSALENADDYRRYIGRLRDVPRWFDGNIANMRAGLARGFTPPHVTLAGRDKTIAAYVMPGAANPLLDPFKEMPAAIPAAEQAQLRAQAQAAIDTQAAPAYAKLLVFFRDTYLPGTRQTVSAAALPNGPAFYRSQIREYTTLDLSPEQIHQIGLAEVARIDRDMKATIALTGFKGSFPQFLAFLRSDPQFYAKTPDELLGFSALVAKRMDGRLKDVFTTLPRYRFTILPVPDAIAPVYTSGRGGLSACLMNTYDLKSRPLYNLVSLTLHECVPGHSHQAAMALEAPDRPAFRRQTYFSGYGEGWGLYSEWLGTKLGMYRTPYEEFGRETFEMWRAARLVIDTGIHSMGWTRAQAIDYLSSHTALAKLDVEIEVDRYISWPGQALAYKLGEMKMRELRAKAEAELGTRFDQRRFHDTLLNMGSVPLPTMEAEMLRWIAAEKARPASAPAA</sequence>
<dbReference type="Pfam" id="PF05960">
    <property type="entry name" value="DUF885"/>
    <property type="match status" value="1"/>
</dbReference>
<protein>
    <submittedName>
        <fullName evidence="1">DUF885 family protein</fullName>
    </submittedName>
</protein>
<proteinExistence type="predicted"/>
<dbReference type="PANTHER" id="PTHR33361:SF2">
    <property type="entry name" value="DUF885 DOMAIN-CONTAINING PROTEIN"/>
    <property type="match status" value="1"/>
</dbReference>
<dbReference type="EMBL" id="JABULH010000005">
    <property type="protein sequence ID" value="NTS65869.1"/>
    <property type="molecule type" value="Genomic_DNA"/>
</dbReference>
<keyword evidence="2" id="KW-1185">Reference proteome</keyword>
<accession>A0ABX2JJA4</accession>
<comment type="caution">
    <text evidence="1">The sequence shown here is derived from an EMBL/GenBank/DDBJ whole genome shotgun (WGS) entry which is preliminary data.</text>
</comment>
<organism evidence="1 2">
    <name type="scientific">Sphingomonas hominis</name>
    <dbReference type="NCBI Taxonomy" id="2741495"/>
    <lineage>
        <taxon>Bacteria</taxon>
        <taxon>Pseudomonadati</taxon>
        <taxon>Pseudomonadota</taxon>
        <taxon>Alphaproteobacteria</taxon>
        <taxon>Sphingomonadales</taxon>
        <taxon>Sphingomonadaceae</taxon>
        <taxon>Sphingomonas</taxon>
    </lineage>
</organism>
<dbReference type="PANTHER" id="PTHR33361">
    <property type="entry name" value="GLR0591 PROTEIN"/>
    <property type="match status" value="1"/>
</dbReference>
<evidence type="ECO:0000313" key="2">
    <source>
        <dbReference type="Proteomes" id="UP000621447"/>
    </source>
</evidence>
<evidence type="ECO:0000313" key="1">
    <source>
        <dbReference type="EMBL" id="NTS65869.1"/>
    </source>
</evidence>
<gene>
    <name evidence="1" type="ORF">HRV97_11935</name>
</gene>
<name>A0ABX2JJA4_9SPHN</name>
<dbReference type="InterPro" id="IPR010281">
    <property type="entry name" value="DUF885"/>
</dbReference>
<dbReference type="Proteomes" id="UP000621447">
    <property type="component" value="Unassembled WGS sequence"/>
</dbReference>
<reference evidence="1 2" key="1">
    <citation type="submission" date="2020-06" db="EMBL/GenBank/DDBJ databases">
        <title>Sphingomonas hominis sp. nov., a member of the Sphingomonas, isolated from the hair of a 22-year-old girl.</title>
        <authorList>
            <person name="Zhang D.-F."/>
            <person name="Cui X.-W."/>
        </authorList>
    </citation>
    <scope>NUCLEOTIDE SEQUENCE [LARGE SCALE GENOMIC DNA]</scope>
    <source>
        <strain evidence="1 2">HHU CXW</strain>
    </source>
</reference>